<dbReference type="EMBL" id="RBKU01000001">
    <property type="protein sequence ID" value="RKR83098.1"/>
    <property type="molecule type" value="Genomic_DNA"/>
</dbReference>
<keyword evidence="2" id="KW-1185">Reference proteome</keyword>
<dbReference type="RefSeq" id="WP_121198630.1">
    <property type="nucleotide sequence ID" value="NZ_RBKU01000001.1"/>
</dbReference>
<protein>
    <submittedName>
        <fullName evidence="1">Uncharacterized protein</fullName>
    </submittedName>
</protein>
<gene>
    <name evidence="1" type="ORF">BDD43_3299</name>
</gene>
<dbReference type="Proteomes" id="UP000268007">
    <property type="component" value="Unassembled WGS sequence"/>
</dbReference>
<name>A0A495J3Z8_9SPHI</name>
<evidence type="ECO:0000313" key="2">
    <source>
        <dbReference type="Proteomes" id="UP000268007"/>
    </source>
</evidence>
<comment type="caution">
    <text evidence="1">The sequence shown here is derived from an EMBL/GenBank/DDBJ whole genome shotgun (WGS) entry which is preliminary data.</text>
</comment>
<accession>A0A495J3Z8</accession>
<evidence type="ECO:0000313" key="1">
    <source>
        <dbReference type="EMBL" id="RKR83098.1"/>
    </source>
</evidence>
<proteinExistence type="predicted"/>
<dbReference type="OrthoDB" id="9926333at2"/>
<organism evidence="1 2">
    <name type="scientific">Mucilaginibacter gracilis</name>
    <dbReference type="NCBI Taxonomy" id="423350"/>
    <lineage>
        <taxon>Bacteria</taxon>
        <taxon>Pseudomonadati</taxon>
        <taxon>Bacteroidota</taxon>
        <taxon>Sphingobacteriia</taxon>
        <taxon>Sphingobacteriales</taxon>
        <taxon>Sphingobacteriaceae</taxon>
        <taxon>Mucilaginibacter</taxon>
    </lineage>
</organism>
<sequence length="72" mass="8149">MKDFVVLCKPLKFDSLSDNKISADMINVNYLMNEANKIHPSLSNYEIDPATIKIEMVKGVLCVIFIAFKTKP</sequence>
<dbReference type="AlphaFoldDB" id="A0A495J3Z8"/>
<reference evidence="1 2" key="1">
    <citation type="submission" date="2018-10" db="EMBL/GenBank/DDBJ databases">
        <title>Genomic Encyclopedia of Archaeal and Bacterial Type Strains, Phase II (KMG-II): from individual species to whole genera.</title>
        <authorList>
            <person name="Goeker M."/>
        </authorList>
    </citation>
    <scope>NUCLEOTIDE SEQUENCE [LARGE SCALE GENOMIC DNA]</scope>
    <source>
        <strain evidence="1 2">DSM 18602</strain>
    </source>
</reference>